<sequence length="87" mass="10165">MLGVLQLWARQINSYVVVYFLVYCHCNLSTSRLGRQAPRPMFEHELMNEYLSNPRTKRKTQINTRNIKPPSKQSRCDIRTPNATPDA</sequence>
<evidence type="ECO:0000313" key="3">
    <source>
        <dbReference type="Proteomes" id="UP001600888"/>
    </source>
</evidence>
<organism evidence="2 3">
    <name type="scientific">Diaporthe vaccinii</name>
    <dbReference type="NCBI Taxonomy" id="105482"/>
    <lineage>
        <taxon>Eukaryota</taxon>
        <taxon>Fungi</taxon>
        <taxon>Dikarya</taxon>
        <taxon>Ascomycota</taxon>
        <taxon>Pezizomycotina</taxon>
        <taxon>Sordariomycetes</taxon>
        <taxon>Sordariomycetidae</taxon>
        <taxon>Diaporthales</taxon>
        <taxon>Diaporthaceae</taxon>
        <taxon>Diaporthe</taxon>
        <taxon>Diaporthe eres species complex</taxon>
    </lineage>
</organism>
<name>A0ABR4E028_9PEZI</name>
<gene>
    <name evidence="2" type="ORF">FJTKL_01679</name>
</gene>
<proteinExistence type="predicted"/>
<protein>
    <recommendedName>
        <fullName evidence="4">Secreted protein</fullName>
    </recommendedName>
</protein>
<dbReference type="EMBL" id="JBAWTH010000128">
    <property type="protein sequence ID" value="KAL2275740.1"/>
    <property type="molecule type" value="Genomic_DNA"/>
</dbReference>
<reference evidence="2 3" key="1">
    <citation type="submission" date="2024-03" db="EMBL/GenBank/DDBJ databases">
        <title>A high-quality draft genome sequence of Diaporthe vaccinii, a causative agent of upright dieback and viscid rot disease in cranberry plants.</title>
        <authorList>
            <person name="Sarrasin M."/>
            <person name="Lang B.F."/>
            <person name="Burger G."/>
        </authorList>
    </citation>
    <scope>NUCLEOTIDE SEQUENCE [LARGE SCALE GENOMIC DNA]</scope>
    <source>
        <strain evidence="2 3">IS7</strain>
    </source>
</reference>
<evidence type="ECO:0000313" key="2">
    <source>
        <dbReference type="EMBL" id="KAL2275740.1"/>
    </source>
</evidence>
<evidence type="ECO:0000256" key="1">
    <source>
        <dbReference type="SAM" id="MobiDB-lite"/>
    </source>
</evidence>
<evidence type="ECO:0008006" key="4">
    <source>
        <dbReference type="Google" id="ProtNLM"/>
    </source>
</evidence>
<dbReference type="Proteomes" id="UP001600888">
    <property type="component" value="Unassembled WGS sequence"/>
</dbReference>
<keyword evidence="3" id="KW-1185">Reference proteome</keyword>
<accession>A0ABR4E028</accession>
<feature type="region of interest" description="Disordered" evidence="1">
    <location>
        <begin position="53"/>
        <end position="87"/>
    </location>
</feature>
<comment type="caution">
    <text evidence="2">The sequence shown here is derived from an EMBL/GenBank/DDBJ whole genome shotgun (WGS) entry which is preliminary data.</text>
</comment>